<dbReference type="EMBL" id="JAMYRI010000045">
    <property type="protein sequence ID" value="MER9288568.1"/>
    <property type="molecule type" value="Genomic_DNA"/>
</dbReference>
<gene>
    <name evidence="1" type="ORF">NKI81_32690</name>
</gene>
<reference evidence="1 2" key="1">
    <citation type="journal article" date="2024" name="Proc. Natl. Acad. Sci. U.S.A.">
        <title>The evolutionary genomics of adaptation to stress in wild rhizobium bacteria.</title>
        <authorList>
            <person name="Kehlet-Delgado H."/>
            <person name="Montoya A.P."/>
            <person name="Jensen K.T."/>
            <person name="Wendlandt C.E."/>
            <person name="Dexheimer C."/>
            <person name="Roberts M."/>
            <person name="Torres Martinez L."/>
            <person name="Friesen M.L."/>
            <person name="Griffitts J.S."/>
            <person name="Porter S.S."/>
        </authorList>
    </citation>
    <scope>NUCLEOTIDE SEQUENCE [LARGE SCALE GENOMIC DNA]</scope>
    <source>
        <strain evidence="1 2">M0468</strain>
    </source>
</reference>
<dbReference type="Proteomes" id="UP001480082">
    <property type="component" value="Unassembled WGS sequence"/>
</dbReference>
<comment type="caution">
    <text evidence="1">The sequence shown here is derived from an EMBL/GenBank/DDBJ whole genome shotgun (WGS) entry which is preliminary data.</text>
</comment>
<sequence>MIMRTENAVAAVKTALSPAIKPPKGRRVMVETGDCAGFKPLVGLESSSRDGEGGIRTGGKDKRRCPTSPA</sequence>
<keyword evidence="2" id="KW-1185">Reference proteome</keyword>
<accession>A0ACC6T9V8</accession>
<organism evidence="1 2">
    <name type="scientific">Mesorhizobium australicum</name>
    <dbReference type="NCBI Taxonomy" id="536018"/>
    <lineage>
        <taxon>Bacteria</taxon>
        <taxon>Pseudomonadati</taxon>
        <taxon>Pseudomonadota</taxon>
        <taxon>Alphaproteobacteria</taxon>
        <taxon>Hyphomicrobiales</taxon>
        <taxon>Phyllobacteriaceae</taxon>
        <taxon>Mesorhizobium</taxon>
    </lineage>
</organism>
<evidence type="ECO:0000313" key="2">
    <source>
        <dbReference type="Proteomes" id="UP001480082"/>
    </source>
</evidence>
<name>A0ACC6T9V8_9HYPH</name>
<evidence type="ECO:0000313" key="1">
    <source>
        <dbReference type="EMBL" id="MER9288568.1"/>
    </source>
</evidence>
<proteinExistence type="predicted"/>
<protein>
    <submittedName>
        <fullName evidence="1">Uncharacterized protein</fullName>
    </submittedName>
</protein>